<dbReference type="InterPro" id="IPR016136">
    <property type="entry name" value="DNA_helicase_N/primase_C"/>
</dbReference>
<dbReference type="PROSITE" id="PS50880">
    <property type="entry name" value="TOPRIM"/>
    <property type="match status" value="1"/>
</dbReference>
<keyword evidence="2 12" id="KW-0639">Primosome</keyword>
<name>A0A410X1B7_9BACL</name>
<keyword evidence="19" id="KW-1185">Reference proteome</keyword>
<protein>
    <recommendedName>
        <fullName evidence="12 13">DNA primase</fullName>
        <ecNumber evidence="12">2.7.7.101</ecNumber>
    </recommendedName>
</protein>
<dbReference type="GO" id="GO:0008270">
    <property type="term" value="F:zinc ion binding"/>
    <property type="evidence" value="ECO:0007669"/>
    <property type="project" value="UniProtKB-UniRule"/>
</dbReference>
<dbReference type="InterPro" id="IPR034151">
    <property type="entry name" value="TOPRIM_DnaG_bac"/>
</dbReference>
<evidence type="ECO:0000256" key="13">
    <source>
        <dbReference type="PIRNR" id="PIRNR002811"/>
    </source>
</evidence>
<dbReference type="PANTHER" id="PTHR30313">
    <property type="entry name" value="DNA PRIMASE"/>
    <property type="match status" value="1"/>
</dbReference>
<keyword evidence="7 12" id="KW-0863">Zinc-finger</keyword>
<comment type="cofactor">
    <cofactor evidence="12 13 14">
        <name>Zn(2+)</name>
        <dbReference type="ChEBI" id="CHEBI:29105"/>
    </cofactor>
    <text evidence="12 13 14">Binds 1 zinc ion per monomer.</text>
</comment>
<dbReference type="GO" id="GO:0006269">
    <property type="term" value="P:DNA replication, synthesis of primer"/>
    <property type="evidence" value="ECO:0007669"/>
    <property type="project" value="UniProtKB-UniRule"/>
</dbReference>
<dbReference type="Pfam" id="PF13155">
    <property type="entry name" value="Toprim_2"/>
    <property type="match status" value="1"/>
</dbReference>
<dbReference type="NCBIfam" id="TIGR01391">
    <property type="entry name" value="dnaG"/>
    <property type="match status" value="1"/>
</dbReference>
<dbReference type="EMBL" id="JAMDMJ010000003">
    <property type="protein sequence ID" value="MCY9594918.1"/>
    <property type="molecule type" value="Genomic_DNA"/>
</dbReference>
<dbReference type="SMART" id="SM00400">
    <property type="entry name" value="ZnF_CHCC"/>
    <property type="match status" value="1"/>
</dbReference>
<keyword evidence="5 12" id="KW-0235">DNA replication</keyword>
<organism evidence="17 18">
    <name type="scientific">Paenibacillus chitinolyticus</name>
    <dbReference type="NCBI Taxonomy" id="79263"/>
    <lineage>
        <taxon>Bacteria</taxon>
        <taxon>Bacillati</taxon>
        <taxon>Bacillota</taxon>
        <taxon>Bacilli</taxon>
        <taxon>Bacillales</taxon>
        <taxon>Paenibacillaceae</taxon>
        <taxon>Paenibacillus</taxon>
    </lineage>
</organism>
<dbReference type="Gene3D" id="3.90.580.10">
    <property type="entry name" value="Zinc finger, CHC2-type domain"/>
    <property type="match status" value="1"/>
</dbReference>
<dbReference type="Proteomes" id="UP001527202">
    <property type="component" value="Unassembled WGS sequence"/>
</dbReference>
<dbReference type="InterPro" id="IPR030846">
    <property type="entry name" value="DnaG_bac"/>
</dbReference>
<dbReference type="InterPro" id="IPR019475">
    <property type="entry name" value="DNA_primase_DnaB-bd"/>
</dbReference>
<evidence type="ECO:0000256" key="7">
    <source>
        <dbReference type="ARBA" id="ARBA00022771"/>
    </source>
</evidence>
<dbReference type="GO" id="GO:0000428">
    <property type="term" value="C:DNA-directed RNA polymerase complex"/>
    <property type="evidence" value="ECO:0007669"/>
    <property type="project" value="UniProtKB-KW"/>
</dbReference>
<comment type="subunit">
    <text evidence="12">Monomer. Interacts with DnaB.</text>
</comment>
<dbReference type="GO" id="GO:0005524">
    <property type="term" value="F:ATP binding"/>
    <property type="evidence" value="ECO:0007669"/>
    <property type="project" value="InterPro"/>
</dbReference>
<dbReference type="KEGG" id="pchi:PC41400_23085"/>
<dbReference type="FunFam" id="3.90.580.10:FF:000001">
    <property type="entry name" value="DNA primase"/>
    <property type="match status" value="1"/>
</dbReference>
<comment type="catalytic activity">
    <reaction evidence="12">
        <text>ssDNA + n NTP = ssDNA/pppN(pN)n-1 hybrid + (n-1) diphosphate.</text>
        <dbReference type="EC" id="2.7.7.101"/>
    </reaction>
</comment>
<dbReference type="SUPFAM" id="SSF48024">
    <property type="entry name" value="N-terminal domain of DnaB helicase"/>
    <property type="match status" value="1"/>
</dbReference>
<evidence type="ECO:0000256" key="14">
    <source>
        <dbReference type="PIRSR" id="PIRSR002811-1"/>
    </source>
</evidence>
<dbReference type="HAMAP" id="MF_00974">
    <property type="entry name" value="DNA_primase_DnaG"/>
    <property type="match status" value="1"/>
</dbReference>
<dbReference type="Pfam" id="PF10410">
    <property type="entry name" value="DnaB_bind"/>
    <property type="match status" value="1"/>
</dbReference>
<dbReference type="InterPro" id="IPR050219">
    <property type="entry name" value="DnaG_primase"/>
</dbReference>
<dbReference type="CDD" id="cd03364">
    <property type="entry name" value="TOPRIM_DnaG_primases"/>
    <property type="match status" value="1"/>
</dbReference>
<dbReference type="Gene3D" id="6.10.140.360">
    <property type="match status" value="1"/>
</dbReference>
<evidence type="ECO:0000256" key="12">
    <source>
        <dbReference type="HAMAP-Rule" id="MF_00974"/>
    </source>
</evidence>
<feature type="domain" description="Toprim" evidence="15">
    <location>
        <begin position="262"/>
        <end position="343"/>
    </location>
</feature>
<keyword evidence="8 12" id="KW-0862">Zinc</keyword>
<evidence type="ECO:0000313" key="19">
    <source>
        <dbReference type="Proteomes" id="UP001527202"/>
    </source>
</evidence>
<dbReference type="OrthoDB" id="9803773at2"/>
<comment type="function">
    <text evidence="12 13">RNA polymerase that catalyzes the synthesis of short RNA molecules used as primers for DNA polymerase during DNA replication.</text>
</comment>
<dbReference type="PANTHER" id="PTHR30313:SF2">
    <property type="entry name" value="DNA PRIMASE"/>
    <property type="match status" value="1"/>
</dbReference>
<evidence type="ECO:0000256" key="11">
    <source>
        <dbReference type="ARBA" id="ARBA00023163"/>
    </source>
</evidence>
<keyword evidence="1 12" id="KW-0240">DNA-directed RNA polymerase</keyword>
<evidence type="ECO:0000256" key="9">
    <source>
        <dbReference type="ARBA" id="ARBA00022842"/>
    </source>
</evidence>
<dbReference type="InterPro" id="IPR013264">
    <property type="entry name" value="DNAG_N"/>
</dbReference>
<dbReference type="GO" id="GO:0003899">
    <property type="term" value="F:DNA-directed RNA polymerase activity"/>
    <property type="evidence" value="ECO:0007669"/>
    <property type="project" value="UniProtKB-UniRule"/>
</dbReference>
<dbReference type="EC" id="2.7.7.101" evidence="12"/>
<dbReference type="Gene3D" id="3.40.1360.10">
    <property type="match status" value="1"/>
</dbReference>
<dbReference type="InterPro" id="IPR037068">
    <property type="entry name" value="DNA_primase_core_N_sf"/>
</dbReference>
<dbReference type="SUPFAM" id="SSF56731">
    <property type="entry name" value="DNA primase core"/>
    <property type="match status" value="1"/>
</dbReference>
<dbReference type="Gene3D" id="3.90.980.10">
    <property type="entry name" value="DNA primase, catalytic core, N-terminal domain"/>
    <property type="match status" value="1"/>
</dbReference>
<dbReference type="SUPFAM" id="SSF57783">
    <property type="entry name" value="Zinc beta-ribbon"/>
    <property type="match status" value="1"/>
</dbReference>
<evidence type="ECO:0000256" key="5">
    <source>
        <dbReference type="ARBA" id="ARBA00022705"/>
    </source>
</evidence>
<dbReference type="PIRSF" id="PIRSF002811">
    <property type="entry name" value="DnaG"/>
    <property type="match status" value="1"/>
</dbReference>
<dbReference type="InterPro" id="IPR036185">
    <property type="entry name" value="DNA_heli_DnaB-like_N_sf"/>
</dbReference>
<keyword evidence="4 12" id="KW-0548">Nucleotidyltransferase</keyword>
<evidence type="ECO:0000313" key="17">
    <source>
        <dbReference type="EMBL" id="QAV20397.1"/>
    </source>
</evidence>
<evidence type="ECO:0000256" key="10">
    <source>
        <dbReference type="ARBA" id="ARBA00023125"/>
    </source>
</evidence>
<dbReference type="InterPro" id="IPR036977">
    <property type="entry name" value="DNA_primase_Znf_CHC2"/>
</dbReference>
<proteinExistence type="inferred from homology"/>
<evidence type="ECO:0000313" key="18">
    <source>
        <dbReference type="Proteomes" id="UP000288943"/>
    </source>
</evidence>
<dbReference type="Gene3D" id="1.10.860.10">
    <property type="entry name" value="DNAb Helicase, Chain A"/>
    <property type="match status" value="1"/>
</dbReference>
<comment type="similarity">
    <text evidence="12 13">Belongs to the DnaG primase family.</text>
</comment>
<evidence type="ECO:0000259" key="15">
    <source>
        <dbReference type="PROSITE" id="PS50880"/>
    </source>
</evidence>
<keyword evidence="6 12" id="KW-0479">Metal-binding</keyword>
<dbReference type="AlphaFoldDB" id="A0A410X1B7"/>
<dbReference type="FunFam" id="3.90.980.10:FF:000001">
    <property type="entry name" value="DNA primase"/>
    <property type="match status" value="1"/>
</dbReference>
<evidence type="ECO:0000256" key="1">
    <source>
        <dbReference type="ARBA" id="ARBA00022478"/>
    </source>
</evidence>
<keyword evidence="10 12" id="KW-0238">DNA-binding</keyword>
<dbReference type="EMBL" id="CP026520">
    <property type="protein sequence ID" value="QAV20397.1"/>
    <property type="molecule type" value="Genomic_DNA"/>
</dbReference>
<dbReference type="RefSeq" id="WP_042230030.1">
    <property type="nucleotide sequence ID" value="NZ_CP026520.1"/>
</dbReference>
<keyword evidence="11 12" id="KW-0804">Transcription</keyword>
<evidence type="ECO:0000313" key="16">
    <source>
        <dbReference type="EMBL" id="MCY9594918.1"/>
    </source>
</evidence>
<reference evidence="17 18" key="1">
    <citation type="submission" date="2018-01" db="EMBL/GenBank/DDBJ databases">
        <title>The whole genome sequencing and assembly of Paenibacillus chitinolyticus KCCM 41400 strain.</title>
        <authorList>
            <person name="Kim J.-Y."/>
            <person name="Park M.-K."/>
            <person name="Lee Y.-J."/>
            <person name="Yi H."/>
            <person name="Bahn Y.-S."/>
            <person name="Kim J.F."/>
            <person name="Lee D.-W."/>
        </authorList>
    </citation>
    <scope>NUCLEOTIDE SEQUENCE [LARGE SCALE GENOMIC DNA]</scope>
    <source>
        <strain evidence="17 18">KCCM 41400</strain>
    </source>
</reference>
<dbReference type="GO" id="GO:0003677">
    <property type="term" value="F:DNA binding"/>
    <property type="evidence" value="ECO:0007669"/>
    <property type="project" value="UniProtKB-KW"/>
</dbReference>
<accession>A0A410X1B7</accession>
<comment type="domain">
    <text evidence="12">Contains an N-terminal zinc-binding domain, a central core domain that contains the primase activity, and a C-terminal DnaB-binding domain.</text>
</comment>
<evidence type="ECO:0000256" key="3">
    <source>
        <dbReference type="ARBA" id="ARBA00022679"/>
    </source>
</evidence>
<evidence type="ECO:0000256" key="4">
    <source>
        <dbReference type="ARBA" id="ARBA00022695"/>
    </source>
</evidence>
<dbReference type="Pfam" id="PF08275">
    <property type="entry name" value="DNAG_N"/>
    <property type="match status" value="1"/>
</dbReference>
<evidence type="ECO:0000256" key="2">
    <source>
        <dbReference type="ARBA" id="ARBA00022515"/>
    </source>
</evidence>
<sequence>MGYGRIPDEVIEAVLQRHDIADVIGKYVHLTKQGHYLKGLCPFHSEKSPSFTVTPEKQIYHCFGCGAGGNMFQFLREIEGYTFAEAVRHLAEEADIPVTWEESLSADNPQQKDRSKMLEANEKAAKLYRYILMNTDQGKNALDYVRNRQMSDKLIDTFQIGYAPAMWDTLVQQLQKAGYDLPLMERGGLVSARSEGDGYIDKFRDRVIFPIWDAQGKVIAFGGRALGDVQPKYLNSPETMLFNKSRVLYNFHQARPQIRKTNTMVLFEGYMDVVKAWEAGVRNGVGTMGTALTPEHAELIRRNAGRIVICYDGDSAGQNAAYKAIPLLEQAGCEVKVAMLPDAKDPDEYITAYGSERFVREIIDYAVPSIKYRLHYIRRHFRLQEEGDRIRYQQTALKMIADLSSIEREHYLKQLAGEFETSYESLKQDLANLRMKSEKNRTVRDNIDVPWNNGRHNRKETPKAPLYPAYHNAERQLLAVMMHDRDVSAYVEERLGDEFNVDAHAVLAAYLYAFYAQNSTPSVSRYMAMIQDDKLENLASSIAMMGAHHGVNEIVIDDFIKEIKKYPKQQEISRKKEEMIRAERSGDPLRAAQILSEIIALEKQLKFS</sequence>
<dbReference type="InterPro" id="IPR006171">
    <property type="entry name" value="TOPRIM_dom"/>
</dbReference>
<feature type="zinc finger region" description="CHC2-type" evidence="12 14">
    <location>
        <begin position="41"/>
        <end position="65"/>
    </location>
</feature>
<evidence type="ECO:0000256" key="6">
    <source>
        <dbReference type="ARBA" id="ARBA00022723"/>
    </source>
</evidence>
<keyword evidence="9" id="KW-0460">Magnesium</keyword>
<dbReference type="GO" id="GO:1990077">
    <property type="term" value="C:primosome complex"/>
    <property type="evidence" value="ECO:0007669"/>
    <property type="project" value="UniProtKB-KW"/>
</dbReference>
<dbReference type="InterPro" id="IPR006295">
    <property type="entry name" value="DNA_primase_DnaG"/>
</dbReference>
<keyword evidence="3 12" id="KW-0808">Transferase</keyword>
<dbReference type="GO" id="GO:0003678">
    <property type="term" value="F:DNA helicase activity"/>
    <property type="evidence" value="ECO:0007669"/>
    <property type="project" value="InterPro"/>
</dbReference>
<reference evidence="16 19" key="2">
    <citation type="submission" date="2022-05" db="EMBL/GenBank/DDBJ databases">
        <title>Genome Sequencing of Bee-Associated Microbes.</title>
        <authorList>
            <person name="Dunlap C."/>
        </authorList>
    </citation>
    <scope>NUCLEOTIDE SEQUENCE [LARGE SCALE GENOMIC DNA]</scope>
    <source>
        <strain evidence="16 19">NRRL B-23120</strain>
    </source>
</reference>
<dbReference type="Pfam" id="PF01807">
    <property type="entry name" value="Zn_ribbon_DnaG"/>
    <property type="match status" value="1"/>
</dbReference>
<evidence type="ECO:0000256" key="8">
    <source>
        <dbReference type="ARBA" id="ARBA00022833"/>
    </source>
</evidence>
<dbReference type="SMART" id="SM00493">
    <property type="entry name" value="TOPRIM"/>
    <property type="match status" value="1"/>
</dbReference>
<dbReference type="InterPro" id="IPR002694">
    <property type="entry name" value="Znf_CHC2"/>
</dbReference>
<dbReference type="GO" id="GO:0005737">
    <property type="term" value="C:cytoplasm"/>
    <property type="evidence" value="ECO:0007669"/>
    <property type="project" value="TreeGrafter"/>
</dbReference>
<dbReference type="GeneID" id="95377680"/>
<gene>
    <name evidence="12 16" type="primary">dnaG</name>
    <name evidence="16" type="ORF">M5X16_03895</name>
    <name evidence="17" type="ORF">PC41400_23085</name>
</gene>
<dbReference type="Proteomes" id="UP000288943">
    <property type="component" value="Chromosome"/>
</dbReference>